<name>A0A9W6LYG5_9MICO</name>
<evidence type="ECO:0000313" key="2">
    <source>
        <dbReference type="Proteomes" id="UP001142372"/>
    </source>
</evidence>
<gene>
    <name evidence="1" type="ORF">GCM10017584_03930</name>
</gene>
<reference evidence="1" key="1">
    <citation type="journal article" date="2014" name="Int. J. Syst. Evol. Microbiol.">
        <title>Complete genome sequence of Corynebacterium casei LMG S-19264T (=DSM 44701T), isolated from a smear-ripened cheese.</title>
        <authorList>
            <consortium name="US DOE Joint Genome Institute (JGI-PGF)"/>
            <person name="Walter F."/>
            <person name="Albersmeier A."/>
            <person name="Kalinowski J."/>
            <person name="Ruckert C."/>
        </authorList>
    </citation>
    <scope>NUCLEOTIDE SEQUENCE</scope>
    <source>
        <strain evidence="1">VKM Ac-1401</strain>
    </source>
</reference>
<proteinExistence type="predicted"/>
<comment type="caution">
    <text evidence="1">The sequence shown here is derived from an EMBL/GenBank/DDBJ whole genome shotgun (WGS) entry which is preliminary data.</text>
</comment>
<accession>A0A9W6LYG5</accession>
<evidence type="ECO:0000313" key="1">
    <source>
        <dbReference type="EMBL" id="GLJ74820.1"/>
    </source>
</evidence>
<reference evidence="1" key="2">
    <citation type="submission" date="2023-01" db="EMBL/GenBank/DDBJ databases">
        <authorList>
            <person name="Sun Q."/>
            <person name="Evtushenko L."/>
        </authorList>
    </citation>
    <scope>NUCLEOTIDE SEQUENCE</scope>
    <source>
        <strain evidence="1">VKM Ac-1401</strain>
    </source>
</reference>
<dbReference type="EMBL" id="BSEN01000001">
    <property type="protein sequence ID" value="GLJ74820.1"/>
    <property type="molecule type" value="Genomic_DNA"/>
</dbReference>
<dbReference type="Proteomes" id="UP001142372">
    <property type="component" value="Unassembled WGS sequence"/>
</dbReference>
<sequence>MSEALPLAVEPPPLEQATRVAPSTALAAIAVATLRSTLAERDLLFMVFLSLLRDEDGQDAQGGRCADRAVFSRHCLTLPALNPDCQYRCRKRKATTIGTIVRRDPVMTRL</sequence>
<keyword evidence="2" id="KW-1185">Reference proteome</keyword>
<protein>
    <submittedName>
        <fullName evidence="1">Uncharacterized protein</fullName>
    </submittedName>
</protein>
<organism evidence="1 2">
    <name type="scientific">Leifsonia poae</name>
    <dbReference type="NCBI Taxonomy" id="110933"/>
    <lineage>
        <taxon>Bacteria</taxon>
        <taxon>Bacillati</taxon>
        <taxon>Actinomycetota</taxon>
        <taxon>Actinomycetes</taxon>
        <taxon>Micrococcales</taxon>
        <taxon>Microbacteriaceae</taxon>
        <taxon>Leifsonia</taxon>
    </lineage>
</organism>
<dbReference type="AlphaFoldDB" id="A0A9W6LYG5"/>